<protein>
    <recommendedName>
        <fullName evidence="4">Lipocalin-like domain-containing protein</fullName>
    </recommendedName>
</protein>
<evidence type="ECO:0000313" key="2">
    <source>
        <dbReference type="EMBL" id="CEN53783.1"/>
    </source>
</evidence>
<evidence type="ECO:0000256" key="1">
    <source>
        <dbReference type="SAM" id="SignalP"/>
    </source>
</evidence>
<dbReference type="EMBL" id="CDOL01000248">
    <property type="protein sequence ID" value="CEN53783.1"/>
    <property type="molecule type" value="Genomic_DNA"/>
</dbReference>
<feature type="chain" id="PRO_5002117004" description="Lipocalin-like domain-containing protein" evidence="1">
    <location>
        <begin position="24"/>
        <end position="148"/>
    </location>
</feature>
<organism evidence="2 3">
    <name type="scientific">Capnocytophaga canis</name>
    <dbReference type="NCBI Taxonomy" id="1848903"/>
    <lineage>
        <taxon>Bacteria</taxon>
        <taxon>Pseudomonadati</taxon>
        <taxon>Bacteroidota</taxon>
        <taxon>Flavobacteriia</taxon>
        <taxon>Flavobacteriales</taxon>
        <taxon>Flavobacteriaceae</taxon>
        <taxon>Capnocytophaga</taxon>
    </lineage>
</organism>
<evidence type="ECO:0008006" key="4">
    <source>
        <dbReference type="Google" id="ProtNLM"/>
    </source>
</evidence>
<dbReference type="PROSITE" id="PS51257">
    <property type="entry name" value="PROKAR_LIPOPROTEIN"/>
    <property type="match status" value="1"/>
</dbReference>
<accession>A0A0B7IV23</accession>
<dbReference type="RefSeq" id="WP_042008874.1">
    <property type="nucleotide sequence ID" value="NZ_CDOL01000248.1"/>
</dbReference>
<keyword evidence="1" id="KW-0732">Signal</keyword>
<evidence type="ECO:0000313" key="3">
    <source>
        <dbReference type="Proteomes" id="UP000038200"/>
    </source>
</evidence>
<dbReference type="GeneID" id="97264314"/>
<sequence length="148" mass="17065">MKKFFMLALVAVASLVASCEKNSDDTQTENVRLVGTWKCVKKENVKDGIRINPQNVIDDGCTKYVFTDKVLTYFFVNPEPEVNGEGECINQELLYRIENGRIYNGYYEEGEYIENDFGFKFIDDDTFEEFEDTTDGKNGVISTYKRVK</sequence>
<name>A0A0B7IV23_9FLAO</name>
<proteinExistence type="predicted"/>
<feature type="signal peptide" evidence="1">
    <location>
        <begin position="1"/>
        <end position="23"/>
    </location>
</feature>
<dbReference type="Proteomes" id="UP000038200">
    <property type="component" value="Unassembled WGS sequence"/>
</dbReference>
<reference evidence="2 3" key="1">
    <citation type="submission" date="2015-01" db="EMBL/GenBank/DDBJ databases">
        <authorList>
            <person name="Xiang T."/>
            <person name="Song Y."/>
            <person name="Huang L."/>
            <person name="Wang B."/>
            <person name="Wu P."/>
        </authorList>
    </citation>
    <scope>NUCLEOTIDE SEQUENCE [LARGE SCALE GENOMIC DNA]</scope>
    <source>
        <strain evidence="2 3">CcD93</strain>
    </source>
</reference>
<dbReference type="AlphaFoldDB" id="A0A0B7IV23"/>
<gene>
    <name evidence="2" type="ORF">CCAND93_580004</name>
</gene>